<protein>
    <recommendedName>
        <fullName evidence="3">diguanylate cyclase</fullName>
        <ecNumber evidence="3">2.7.7.65</ecNumber>
    </recommendedName>
</protein>
<reference evidence="8 9" key="1">
    <citation type="journal article" date="2013" name="Genome Announc.">
        <title>Complete Genome Sequence of the Carbazole Degrader Pseudomonas resinovorans Strain CA10 (NBRC 106553).</title>
        <authorList>
            <person name="Shintani M."/>
            <person name="Hosoyama A."/>
            <person name="Ohji S."/>
            <person name="Tsuchikane K."/>
            <person name="Takarada H."/>
            <person name="Yamazoe A."/>
            <person name="Fujita N."/>
            <person name="Nojiri H."/>
        </authorList>
    </citation>
    <scope>NUCLEOTIDE SEQUENCE [LARGE SCALE GENOMIC DNA]</scope>
    <source>
        <strain evidence="8 9">NBRC 106553</strain>
    </source>
</reference>
<dbReference type="eggNOG" id="COG3706">
    <property type="taxonomic scope" value="Bacteria"/>
</dbReference>
<dbReference type="RefSeq" id="WP_016494022.1">
    <property type="nucleotide sequence ID" value="NC_021499.1"/>
</dbReference>
<evidence type="ECO:0000256" key="4">
    <source>
        <dbReference type="ARBA" id="ARBA00034247"/>
    </source>
</evidence>
<dbReference type="FunFam" id="3.30.70.270:FF:000001">
    <property type="entry name" value="Diguanylate cyclase domain protein"/>
    <property type="match status" value="1"/>
</dbReference>
<comment type="cofactor">
    <cofactor evidence="1">
        <name>Mg(2+)</name>
        <dbReference type="ChEBI" id="CHEBI:18420"/>
    </cofactor>
</comment>
<dbReference type="InterPro" id="IPR000160">
    <property type="entry name" value="GGDEF_dom"/>
</dbReference>
<keyword evidence="6" id="KW-1133">Transmembrane helix</keyword>
<proteinExistence type="predicted"/>
<feature type="transmembrane region" description="Helical" evidence="6">
    <location>
        <begin position="167"/>
        <end position="186"/>
    </location>
</feature>
<dbReference type="InterPro" id="IPR007894">
    <property type="entry name" value="MASE2"/>
</dbReference>
<accession>S6AUN3</accession>
<dbReference type="KEGG" id="pre:PCA10_41560"/>
<dbReference type="STRING" id="1245471.PCA10_41560"/>
<feature type="transmembrane region" description="Helical" evidence="6">
    <location>
        <begin position="103"/>
        <end position="123"/>
    </location>
</feature>
<dbReference type="InterPro" id="IPR043128">
    <property type="entry name" value="Rev_trsase/Diguanyl_cyclase"/>
</dbReference>
<dbReference type="EC" id="2.7.7.65" evidence="3"/>
<sequence length="365" mass="40435">MDRPTALQQPSEHPPGQQGRAANGQNRSQFVWRALMPRALGLPVGALCLSLPLWELQRPVWVWVLLALFVFVWPWIALALSLRYREPVRFERWHILFDSFAGTFWIAAAGFSPLASCVAFAMLQANNVAAGGTRFVALGWLAQLVGVGAGVAVFGFSFHAAISLQHLMFCLPMMVLHPLVIGSTLYDLAQSVARSRRKLRTLSQTDSLTGVFNRRYWSELAQQEFLRCRRGGGPSCLALIDVDNFKAVNDSQGHLAGDELLVRLGTALCADLRETDLVGRYGGDEFCVLLPMTAEHGGGTALEWLRERVARDENGNVGLSIGLASWRPDMNELEDWIRCADQALYQAKSRGRNQVVVHRHEQAGA</sequence>
<dbReference type="SMART" id="SM00267">
    <property type="entry name" value="GGDEF"/>
    <property type="match status" value="1"/>
</dbReference>
<dbReference type="HOGENOM" id="CLU_000445_11_1_6"/>
<dbReference type="PATRIC" id="fig|1245471.3.peg.4204"/>
<dbReference type="Proteomes" id="UP000015503">
    <property type="component" value="Chromosome"/>
</dbReference>
<dbReference type="GO" id="GO:0043709">
    <property type="term" value="P:cell adhesion involved in single-species biofilm formation"/>
    <property type="evidence" value="ECO:0007669"/>
    <property type="project" value="TreeGrafter"/>
</dbReference>
<dbReference type="InterPro" id="IPR029787">
    <property type="entry name" value="Nucleotide_cyclase"/>
</dbReference>
<feature type="transmembrane region" description="Helical" evidence="6">
    <location>
        <begin position="135"/>
        <end position="155"/>
    </location>
</feature>
<evidence type="ECO:0000259" key="7">
    <source>
        <dbReference type="PROSITE" id="PS50887"/>
    </source>
</evidence>
<comment type="catalytic activity">
    <reaction evidence="4">
        <text>2 GTP = 3',3'-c-di-GMP + 2 diphosphate</text>
        <dbReference type="Rhea" id="RHEA:24898"/>
        <dbReference type="ChEBI" id="CHEBI:33019"/>
        <dbReference type="ChEBI" id="CHEBI:37565"/>
        <dbReference type="ChEBI" id="CHEBI:58805"/>
        <dbReference type="EC" id="2.7.7.65"/>
    </reaction>
</comment>
<feature type="compositionally biased region" description="Polar residues" evidence="5">
    <location>
        <begin position="1"/>
        <end position="11"/>
    </location>
</feature>
<evidence type="ECO:0000313" key="8">
    <source>
        <dbReference type="EMBL" id="BAN49888.1"/>
    </source>
</evidence>
<dbReference type="Pfam" id="PF05230">
    <property type="entry name" value="MASE2"/>
    <property type="match status" value="1"/>
</dbReference>
<dbReference type="GO" id="GO:0005886">
    <property type="term" value="C:plasma membrane"/>
    <property type="evidence" value="ECO:0007669"/>
    <property type="project" value="UniProtKB-SubCell"/>
</dbReference>
<dbReference type="GO" id="GO:0052621">
    <property type="term" value="F:diguanylate cyclase activity"/>
    <property type="evidence" value="ECO:0007669"/>
    <property type="project" value="UniProtKB-EC"/>
</dbReference>
<name>S6AUN3_METRE</name>
<dbReference type="InterPro" id="IPR050469">
    <property type="entry name" value="Diguanylate_Cyclase"/>
</dbReference>
<dbReference type="AlphaFoldDB" id="S6AUN3"/>
<evidence type="ECO:0000313" key="9">
    <source>
        <dbReference type="Proteomes" id="UP000015503"/>
    </source>
</evidence>
<evidence type="ECO:0000256" key="1">
    <source>
        <dbReference type="ARBA" id="ARBA00001946"/>
    </source>
</evidence>
<dbReference type="Gene3D" id="3.30.70.270">
    <property type="match status" value="1"/>
</dbReference>
<dbReference type="EMBL" id="AP013068">
    <property type="protein sequence ID" value="BAN49888.1"/>
    <property type="molecule type" value="Genomic_DNA"/>
</dbReference>
<dbReference type="Pfam" id="PF00990">
    <property type="entry name" value="GGDEF"/>
    <property type="match status" value="1"/>
</dbReference>
<evidence type="ECO:0000256" key="2">
    <source>
        <dbReference type="ARBA" id="ARBA00004533"/>
    </source>
</evidence>
<gene>
    <name evidence="8" type="primary">adrA</name>
    <name evidence="8" type="ORF">PCA10_41560</name>
</gene>
<evidence type="ECO:0000256" key="6">
    <source>
        <dbReference type="SAM" id="Phobius"/>
    </source>
</evidence>
<feature type="region of interest" description="Disordered" evidence="5">
    <location>
        <begin position="1"/>
        <end position="23"/>
    </location>
</feature>
<evidence type="ECO:0000256" key="3">
    <source>
        <dbReference type="ARBA" id="ARBA00012528"/>
    </source>
</evidence>
<feature type="domain" description="GGDEF" evidence="7">
    <location>
        <begin position="233"/>
        <end position="360"/>
    </location>
</feature>
<dbReference type="PANTHER" id="PTHR45138:SF9">
    <property type="entry name" value="DIGUANYLATE CYCLASE DGCM-RELATED"/>
    <property type="match status" value="1"/>
</dbReference>
<dbReference type="SUPFAM" id="SSF55073">
    <property type="entry name" value="Nucleotide cyclase"/>
    <property type="match status" value="1"/>
</dbReference>
<dbReference type="NCBIfam" id="TIGR00254">
    <property type="entry name" value="GGDEF"/>
    <property type="match status" value="1"/>
</dbReference>
<keyword evidence="9" id="KW-1185">Reference proteome</keyword>
<organism evidence="8 9">
    <name type="scientific">Metapseudomonas resinovorans NBRC 106553</name>
    <dbReference type="NCBI Taxonomy" id="1245471"/>
    <lineage>
        <taxon>Bacteria</taxon>
        <taxon>Pseudomonadati</taxon>
        <taxon>Pseudomonadota</taxon>
        <taxon>Gammaproteobacteria</taxon>
        <taxon>Pseudomonadales</taxon>
        <taxon>Pseudomonadaceae</taxon>
        <taxon>Metapseudomonas</taxon>
    </lineage>
</organism>
<keyword evidence="6" id="KW-0812">Transmembrane</keyword>
<feature type="transmembrane region" description="Helical" evidence="6">
    <location>
        <begin position="35"/>
        <end position="54"/>
    </location>
</feature>
<evidence type="ECO:0000256" key="5">
    <source>
        <dbReference type="SAM" id="MobiDB-lite"/>
    </source>
</evidence>
<dbReference type="PANTHER" id="PTHR45138">
    <property type="entry name" value="REGULATORY COMPONENTS OF SENSORY TRANSDUCTION SYSTEM"/>
    <property type="match status" value="1"/>
</dbReference>
<dbReference type="GO" id="GO:1902201">
    <property type="term" value="P:negative regulation of bacterial-type flagellum-dependent cell motility"/>
    <property type="evidence" value="ECO:0007669"/>
    <property type="project" value="TreeGrafter"/>
</dbReference>
<feature type="transmembrane region" description="Helical" evidence="6">
    <location>
        <begin position="60"/>
        <end position="82"/>
    </location>
</feature>
<keyword evidence="6" id="KW-0472">Membrane</keyword>
<dbReference type="OrthoDB" id="9812260at2"/>
<dbReference type="PROSITE" id="PS50887">
    <property type="entry name" value="GGDEF"/>
    <property type="match status" value="1"/>
</dbReference>
<dbReference type="CDD" id="cd01949">
    <property type="entry name" value="GGDEF"/>
    <property type="match status" value="1"/>
</dbReference>
<comment type="subcellular location">
    <subcellularLocation>
        <location evidence="2">Cell inner membrane</location>
    </subcellularLocation>
</comment>